<dbReference type="GO" id="GO:0005634">
    <property type="term" value="C:nucleus"/>
    <property type="evidence" value="ECO:0007669"/>
    <property type="project" value="UniProtKB-SubCell"/>
</dbReference>
<dbReference type="Proteomes" id="UP001054889">
    <property type="component" value="Unassembled WGS sequence"/>
</dbReference>
<reference evidence="3" key="1">
    <citation type="journal article" date="2018" name="DNA Res.">
        <title>Multiple hybrid de novo genome assembly of finger millet, an orphan allotetraploid crop.</title>
        <authorList>
            <person name="Hatakeyama M."/>
            <person name="Aluri S."/>
            <person name="Balachadran M.T."/>
            <person name="Sivarajan S.R."/>
            <person name="Patrignani A."/>
            <person name="Gruter S."/>
            <person name="Poveda L."/>
            <person name="Shimizu-Inatsugi R."/>
            <person name="Baeten J."/>
            <person name="Francoijs K.J."/>
            <person name="Nataraja K.N."/>
            <person name="Reddy Y.A.N."/>
            <person name="Phadnis S."/>
            <person name="Ravikumar R.L."/>
            <person name="Schlapbach R."/>
            <person name="Sreeman S.M."/>
            <person name="Shimizu K.K."/>
        </authorList>
    </citation>
    <scope>NUCLEOTIDE SEQUENCE</scope>
</reference>
<accession>A0AAV5CCB2</accession>
<dbReference type="GO" id="GO:0006355">
    <property type="term" value="P:regulation of DNA-templated transcription"/>
    <property type="evidence" value="ECO:0007669"/>
    <property type="project" value="InterPro"/>
</dbReference>
<feature type="compositionally biased region" description="Low complexity" evidence="2">
    <location>
        <begin position="273"/>
        <end position="290"/>
    </location>
</feature>
<dbReference type="GO" id="GO:0010158">
    <property type="term" value="P:abaxial cell fate specification"/>
    <property type="evidence" value="ECO:0007669"/>
    <property type="project" value="InterPro"/>
</dbReference>
<evidence type="ECO:0000256" key="1">
    <source>
        <dbReference type="ARBA" id="ARBA00004123"/>
    </source>
</evidence>
<dbReference type="GO" id="GO:0000976">
    <property type="term" value="F:transcription cis-regulatory region binding"/>
    <property type="evidence" value="ECO:0007669"/>
    <property type="project" value="InterPro"/>
</dbReference>
<feature type="region of interest" description="Disordered" evidence="2">
    <location>
        <begin position="258"/>
        <end position="297"/>
    </location>
</feature>
<dbReference type="Gene3D" id="1.10.10.60">
    <property type="entry name" value="Homeodomain-like"/>
    <property type="match status" value="1"/>
</dbReference>
<comment type="caution">
    <text evidence="3">The sequence shown here is derived from an EMBL/GenBank/DDBJ whole genome shotgun (WGS) entry which is preliminary data.</text>
</comment>
<evidence type="ECO:0000313" key="3">
    <source>
        <dbReference type="EMBL" id="GJM95894.1"/>
    </source>
</evidence>
<dbReference type="AlphaFoldDB" id="A0AAV5CCB2"/>
<sequence length="324" mass="35099">MAASVTTAPDLSLHISPPFVPDIRSSDEGGTCQETGLTDEPNLCLGLDTATDTANQDTVHSGVCDTQQQRMHQPGQIQRLKKISSSSQTLSGGATRTGNGSGGGKRSTRAPRMRWTTALHAHFVHAVELLGGHESHVEMRDMGFLRRGCEMYGFDAFKHSTSSPNANTRNKSVRQKLKTNSGWRISGTQQGVAHGIDQDNVRRLHTGHVETGSRRQSWSTAVIANRWSSPLLTAPYPMTNGWSSISGAEQARIKQQQVLSSRMPKPGDKPRETGLAARPAAAAATAQQRGLNDDHKRANSSQVLVKLIYNSSYISNHVVSVVQC</sequence>
<reference evidence="3" key="2">
    <citation type="submission" date="2021-12" db="EMBL/GenBank/DDBJ databases">
        <title>Resequencing data analysis of finger millet.</title>
        <authorList>
            <person name="Hatakeyama M."/>
            <person name="Aluri S."/>
            <person name="Balachadran M.T."/>
            <person name="Sivarajan S.R."/>
            <person name="Poveda L."/>
            <person name="Shimizu-Inatsugi R."/>
            <person name="Schlapbach R."/>
            <person name="Sreeman S.M."/>
            <person name="Shimizu K.K."/>
        </authorList>
    </citation>
    <scope>NUCLEOTIDE SEQUENCE</scope>
</reference>
<dbReference type="EMBL" id="BQKI01000006">
    <property type="protein sequence ID" value="GJM95894.1"/>
    <property type="molecule type" value="Genomic_DNA"/>
</dbReference>
<dbReference type="InterPro" id="IPR044847">
    <property type="entry name" value="KAN_fam"/>
</dbReference>
<protein>
    <submittedName>
        <fullName evidence="3">Uncharacterized protein</fullName>
    </submittedName>
</protein>
<evidence type="ECO:0000313" key="4">
    <source>
        <dbReference type="Proteomes" id="UP001054889"/>
    </source>
</evidence>
<dbReference type="PANTHER" id="PTHR31496:SF28">
    <property type="entry name" value="G2-LIKE TRANSCRIPTION FACTOR"/>
    <property type="match status" value="1"/>
</dbReference>
<feature type="region of interest" description="Disordered" evidence="2">
    <location>
        <begin position="66"/>
        <end position="110"/>
    </location>
</feature>
<proteinExistence type="predicted"/>
<gene>
    <name evidence="3" type="primary">ga12680</name>
    <name evidence="3" type="ORF">PR202_ga12680</name>
</gene>
<dbReference type="PANTHER" id="PTHR31496">
    <property type="entry name" value="TRANSCRIPTION FACTOR KAN2-RELATED"/>
    <property type="match status" value="1"/>
</dbReference>
<comment type="subcellular location">
    <subcellularLocation>
        <location evidence="1">Nucleus</location>
    </subcellularLocation>
</comment>
<name>A0AAV5CCB2_ELECO</name>
<keyword evidence="4" id="KW-1185">Reference proteome</keyword>
<evidence type="ECO:0000256" key="2">
    <source>
        <dbReference type="SAM" id="MobiDB-lite"/>
    </source>
</evidence>
<organism evidence="3 4">
    <name type="scientific">Eleusine coracana subsp. coracana</name>
    <dbReference type="NCBI Taxonomy" id="191504"/>
    <lineage>
        <taxon>Eukaryota</taxon>
        <taxon>Viridiplantae</taxon>
        <taxon>Streptophyta</taxon>
        <taxon>Embryophyta</taxon>
        <taxon>Tracheophyta</taxon>
        <taxon>Spermatophyta</taxon>
        <taxon>Magnoliopsida</taxon>
        <taxon>Liliopsida</taxon>
        <taxon>Poales</taxon>
        <taxon>Poaceae</taxon>
        <taxon>PACMAD clade</taxon>
        <taxon>Chloridoideae</taxon>
        <taxon>Cynodonteae</taxon>
        <taxon>Eleusininae</taxon>
        <taxon>Eleusine</taxon>
    </lineage>
</organism>